<dbReference type="STRING" id="44576.SAMN05421881_101815"/>
<proteinExistence type="predicted"/>
<dbReference type="EMBL" id="FNOY01000018">
    <property type="protein sequence ID" value="SDY10134.1"/>
    <property type="molecule type" value="Genomic_DNA"/>
</dbReference>
<keyword evidence="2" id="KW-1185">Reference proteome</keyword>
<dbReference type="Proteomes" id="UP000198640">
    <property type="component" value="Unassembled WGS sequence"/>
</dbReference>
<sequence>MIEKSRSASFVLATIAILGQPPSAYRLPLCQALYKKEPGTHLVLLLIYKTQ</sequence>
<dbReference type="AlphaFoldDB" id="A0A1H3H5W6"/>
<evidence type="ECO:0000313" key="2">
    <source>
        <dbReference type="Proteomes" id="UP000198640"/>
    </source>
</evidence>
<gene>
    <name evidence="1" type="ORF">SAMN05421881_101815</name>
</gene>
<reference evidence="1 2" key="1">
    <citation type="submission" date="2016-10" db="EMBL/GenBank/DDBJ databases">
        <authorList>
            <person name="de Groot N.N."/>
        </authorList>
    </citation>
    <scope>NUCLEOTIDE SEQUENCE [LARGE SCALE GENOMIC DNA]</scope>
    <source>
        <strain evidence="1 2">Nm1</strain>
    </source>
</reference>
<organism evidence="1 2">
    <name type="scientific">Nitrosomonas halophila</name>
    <dbReference type="NCBI Taxonomy" id="44576"/>
    <lineage>
        <taxon>Bacteria</taxon>
        <taxon>Pseudomonadati</taxon>
        <taxon>Pseudomonadota</taxon>
        <taxon>Betaproteobacteria</taxon>
        <taxon>Nitrosomonadales</taxon>
        <taxon>Nitrosomonadaceae</taxon>
        <taxon>Nitrosomonas</taxon>
    </lineage>
</organism>
<accession>A0A1H3H5W6</accession>
<name>A0A1H3H5W6_9PROT</name>
<evidence type="ECO:0000313" key="1">
    <source>
        <dbReference type="EMBL" id="SDY10134.1"/>
    </source>
</evidence>
<protein>
    <submittedName>
        <fullName evidence="1">Uncharacterized protein</fullName>
    </submittedName>
</protein>